<sequence length="40" mass="5042">MIHSEKSWDLNFTNRFPKMWELLQFKKTEVYKNRICRIPI</sequence>
<dbReference type="AlphaFoldDB" id="M6UBL7"/>
<evidence type="ECO:0000313" key="2">
    <source>
        <dbReference type="Proteomes" id="UP000012153"/>
    </source>
</evidence>
<dbReference type="EMBL" id="AHOP02000011">
    <property type="protein sequence ID" value="EMO42417.1"/>
    <property type="molecule type" value="Genomic_DNA"/>
</dbReference>
<accession>M6UBL7</accession>
<proteinExistence type="predicted"/>
<gene>
    <name evidence="1" type="ORF">LEP1GSC186_1602</name>
</gene>
<name>M6UBL7_9LEPT</name>
<dbReference type="Proteomes" id="UP000012153">
    <property type="component" value="Unassembled WGS sequence"/>
</dbReference>
<reference evidence="1 2" key="1">
    <citation type="submission" date="2013-01" db="EMBL/GenBank/DDBJ databases">
        <authorList>
            <person name="Harkins D.M."/>
            <person name="Durkin A.S."/>
            <person name="Brinkac L.M."/>
            <person name="Haft D.H."/>
            <person name="Selengut J.D."/>
            <person name="Sanka R."/>
            <person name="DePew J."/>
            <person name="Purushe J."/>
            <person name="Matthias M.A."/>
            <person name="Vinetz J.M."/>
            <person name="Sutton G.G."/>
            <person name="Nierman W.C."/>
            <person name="Fouts D.E."/>
        </authorList>
    </citation>
    <scope>NUCLEOTIDE SEQUENCE [LARGE SCALE GENOMIC DNA]</scope>
    <source>
        <strain evidence="1 2">ZUN142</strain>
    </source>
</reference>
<protein>
    <submittedName>
        <fullName evidence="1">Uncharacterized protein</fullName>
    </submittedName>
</protein>
<organism evidence="1 2">
    <name type="scientific">Leptospira noguchii serovar Autumnalis str. ZUN142</name>
    <dbReference type="NCBI Taxonomy" id="1085540"/>
    <lineage>
        <taxon>Bacteria</taxon>
        <taxon>Pseudomonadati</taxon>
        <taxon>Spirochaetota</taxon>
        <taxon>Spirochaetia</taxon>
        <taxon>Leptospirales</taxon>
        <taxon>Leptospiraceae</taxon>
        <taxon>Leptospira</taxon>
    </lineage>
</organism>
<evidence type="ECO:0000313" key="1">
    <source>
        <dbReference type="EMBL" id="EMO42417.1"/>
    </source>
</evidence>
<comment type="caution">
    <text evidence="1">The sequence shown here is derived from an EMBL/GenBank/DDBJ whole genome shotgun (WGS) entry which is preliminary data.</text>
</comment>